<reference evidence="3" key="1">
    <citation type="submission" date="2017-04" db="EMBL/GenBank/DDBJ databases">
        <authorList>
            <person name="Varghese N."/>
            <person name="Submissions S."/>
        </authorList>
    </citation>
    <scope>NUCLEOTIDE SEQUENCE [LARGE SCALE GENOMIC DNA]</scope>
    <source>
        <strain evidence="3">DSM 16537</strain>
    </source>
</reference>
<evidence type="ECO:0000313" key="2">
    <source>
        <dbReference type="EMBL" id="SMD43110.1"/>
    </source>
</evidence>
<feature type="chain" id="PRO_5012551805" description="Outer membrane protein beta-barrel domain-containing protein" evidence="1">
    <location>
        <begin position="19"/>
        <end position="193"/>
    </location>
</feature>
<dbReference type="RefSeq" id="WP_084119850.1">
    <property type="nucleotide sequence ID" value="NZ_LT838813.1"/>
</dbReference>
<evidence type="ECO:0000313" key="3">
    <source>
        <dbReference type="Proteomes" id="UP000192333"/>
    </source>
</evidence>
<keyword evidence="1" id="KW-0732">Signal</keyword>
<dbReference type="EMBL" id="LT838813">
    <property type="protein sequence ID" value="SMD43110.1"/>
    <property type="molecule type" value="Genomic_DNA"/>
</dbReference>
<keyword evidence="3" id="KW-1185">Reference proteome</keyword>
<evidence type="ECO:0008006" key="4">
    <source>
        <dbReference type="Google" id="ProtNLM"/>
    </source>
</evidence>
<organism evidence="2 3">
    <name type="scientific">Aquiflexum balticum DSM 16537</name>
    <dbReference type="NCBI Taxonomy" id="758820"/>
    <lineage>
        <taxon>Bacteria</taxon>
        <taxon>Pseudomonadati</taxon>
        <taxon>Bacteroidota</taxon>
        <taxon>Cytophagia</taxon>
        <taxon>Cytophagales</taxon>
        <taxon>Cyclobacteriaceae</taxon>
        <taxon>Aquiflexum</taxon>
    </lineage>
</organism>
<dbReference type="STRING" id="758820.SAMN00777080_1689"/>
<accession>A0A1W2H2F5</accession>
<sequence length="193" mass="21411">MKKIILFVLTLIPLYAAAQEQGIGLRFGEPFSVTFKTFLDDQISLEGMIGSAGPNSAQYYQRAFDRNRPSTNAFYVSHSTSSSISVNFRSAYHEDFTSELGIEQGYILGYAGAGLQLRSVNVDYTYTDTSISQDLLRESRTNVDFGADLFGGAEYYFDSSPISVFAEVGLFLELLDSFGHIKFQGGIGVRYLF</sequence>
<dbReference type="AlphaFoldDB" id="A0A1W2H2F5"/>
<proteinExistence type="predicted"/>
<evidence type="ECO:0000256" key="1">
    <source>
        <dbReference type="SAM" id="SignalP"/>
    </source>
</evidence>
<gene>
    <name evidence="2" type="ORF">SAMN00777080_1689</name>
</gene>
<dbReference type="Proteomes" id="UP000192333">
    <property type="component" value="Chromosome I"/>
</dbReference>
<name>A0A1W2H2F5_9BACT</name>
<protein>
    <recommendedName>
        <fullName evidence="4">Outer membrane protein beta-barrel domain-containing protein</fullName>
    </recommendedName>
</protein>
<feature type="signal peptide" evidence="1">
    <location>
        <begin position="1"/>
        <end position="18"/>
    </location>
</feature>
<dbReference type="OrthoDB" id="978645at2"/>